<gene>
    <name evidence="2" type="ORF">K432DRAFT_97105</name>
</gene>
<keyword evidence="3" id="KW-1185">Reference proteome</keyword>
<name>A0A8E2E6V9_9PEZI</name>
<sequence>MPPAWHESNENAPLLKPLRPPRHLRVTNDMAPDEHLLSRETKNNPASHNTNEGFPVCAADATANTDGCNISPEAGSLFCSQETFMFSSRLLGSYQTCLAFLKDRSPFALSHIRSIRPLINGDLANDSGPIIHKQSWSKLCSVLRSTMNLDHLGPKLNALPLQSLNAD</sequence>
<proteinExistence type="predicted"/>
<protein>
    <submittedName>
        <fullName evidence="2">Uncharacterized protein</fullName>
    </submittedName>
</protein>
<evidence type="ECO:0000313" key="2">
    <source>
        <dbReference type="EMBL" id="OCK78268.1"/>
    </source>
</evidence>
<accession>A0A8E2E6V9</accession>
<evidence type="ECO:0000313" key="3">
    <source>
        <dbReference type="Proteomes" id="UP000250266"/>
    </source>
</evidence>
<dbReference type="EMBL" id="KV745070">
    <property type="protein sequence ID" value="OCK78268.1"/>
    <property type="molecule type" value="Genomic_DNA"/>
</dbReference>
<organism evidence="2 3">
    <name type="scientific">Lepidopterella palustris CBS 459.81</name>
    <dbReference type="NCBI Taxonomy" id="1314670"/>
    <lineage>
        <taxon>Eukaryota</taxon>
        <taxon>Fungi</taxon>
        <taxon>Dikarya</taxon>
        <taxon>Ascomycota</taxon>
        <taxon>Pezizomycotina</taxon>
        <taxon>Dothideomycetes</taxon>
        <taxon>Pleosporomycetidae</taxon>
        <taxon>Mytilinidiales</taxon>
        <taxon>Argynnaceae</taxon>
        <taxon>Lepidopterella</taxon>
    </lineage>
</organism>
<dbReference type="Proteomes" id="UP000250266">
    <property type="component" value="Unassembled WGS sequence"/>
</dbReference>
<dbReference type="AlphaFoldDB" id="A0A8E2E6V9"/>
<feature type="region of interest" description="Disordered" evidence="1">
    <location>
        <begin position="1"/>
        <end position="22"/>
    </location>
</feature>
<reference evidence="2 3" key="1">
    <citation type="journal article" date="2016" name="Nat. Commun.">
        <title>Ectomycorrhizal ecology is imprinted in the genome of the dominant symbiotic fungus Cenococcum geophilum.</title>
        <authorList>
            <consortium name="DOE Joint Genome Institute"/>
            <person name="Peter M."/>
            <person name="Kohler A."/>
            <person name="Ohm R.A."/>
            <person name="Kuo A."/>
            <person name="Krutzmann J."/>
            <person name="Morin E."/>
            <person name="Arend M."/>
            <person name="Barry K.W."/>
            <person name="Binder M."/>
            <person name="Choi C."/>
            <person name="Clum A."/>
            <person name="Copeland A."/>
            <person name="Grisel N."/>
            <person name="Haridas S."/>
            <person name="Kipfer T."/>
            <person name="LaButti K."/>
            <person name="Lindquist E."/>
            <person name="Lipzen A."/>
            <person name="Maire R."/>
            <person name="Meier B."/>
            <person name="Mihaltcheva S."/>
            <person name="Molinier V."/>
            <person name="Murat C."/>
            <person name="Poggeler S."/>
            <person name="Quandt C.A."/>
            <person name="Sperisen C."/>
            <person name="Tritt A."/>
            <person name="Tisserant E."/>
            <person name="Crous P.W."/>
            <person name="Henrissat B."/>
            <person name="Nehls U."/>
            <person name="Egli S."/>
            <person name="Spatafora J.W."/>
            <person name="Grigoriev I.V."/>
            <person name="Martin F.M."/>
        </authorList>
    </citation>
    <scope>NUCLEOTIDE SEQUENCE [LARGE SCALE GENOMIC DNA]</scope>
    <source>
        <strain evidence="2 3">CBS 459.81</strain>
    </source>
</reference>
<evidence type="ECO:0000256" key="1">
    <source>
        <dbReference type="SAM" id="MobiDB-lite"/>
    </source>
</evidence>